<evidence type="ECO:0000313" key="11">
    <source>
        <dbReference type="EMBL" id="SMC30846.1"/>
    </source>
</evidence>
<dbReference type="Proteomes" id="UP000243884">
    <property type="component" value="Unassembled WGS sequence"/>
</dbReference>
<feature type="binding site" evidence="8 9">
    <location>
        <position position="78"/>
    </location>
    <ligand>
        <name>S-adenosyl-L-methionine</name>
        <dbReference type="ChEBI" id="CHEBI:59789"/>
    </ligand>
</feature>
<comment type="subcellular location">
    <subcellularLocation>
        <location evidence="8">Cytoplasm</location>
    </subcellularLocation>
</comment>
<dbReference type="GO" id="GO:0005829">
    <property type="term" value="C:cytosol"/>
    <property type="evidence" value="ECO:0007669"/>
    <property type="project" value="TreeGrafter"/>
</dbReference>
<evidence type="ECO:0000256" key="5">
    <source>
        <dbReference type="ARBA" id="ARBA00022691"/>
    </source>
</evidence>
<feature type="binding site" evidence="8 9">
    <location>
        <position position="32"/>
    </location>
    <ligand>
        <name>S-adenosyl-L-methionine</name>
        <dbReference type="ChEBI" id="CHEBI:59789"/>
    </ligand>
</feature>
<dbReference type="HAMAP" id="MF_00607">
    <property type="entry name" value="16SrRNA_methyltr_A"/>
    <property type="match status" value="1"/>
</dbReference>
<dbReference type="CDD" id="cd02440">
    <property type="entry name" value="AdoMet_MTases"/>
    <property type="match status" value="1"/>
</dbReference>
<comment type="catalytic activity">
    <reaction evidence="8">
        <text>adenosine(1518)/adenosine(1519) in 16S rRNA + 4 S-adenosyl-L-methionine = N(6)-dimethyladenosine(1518)/N(6)-dimethyladenosine(1519) in 16S rRNA + 4 S-adenosyl-L-homocysteine + 4 H(+)</text>
        <dbReference type="Rhea" id="RHEA:19609"/>
        <dbReference type="Rhea" id="RHEA-COMP:10232"/>
        <dbReference type="Rhea" id="RHEA-COMP:10233"/>
        <dbReference type="ChEBI" id="CHEBI:15378"/>
        <dbReference type="ChEBI" id="CHEBI:57856"/>
        <dbReference type="ChEBI" id="CHEBI:59789"/>
        <dbReference type="ChEBI" id="CHEBI:74411"/>
        <dbReference type="ChEBI" id="CHEBI:74493"/>
        <dbReference type="EC" id="2.1.1.182"/>
    </reaction>
</comment>
<organism evidence="11 12">
    <name type="scientific">Aerococcus suis</name>
    <dbReference type="NCBI Taxonomy" id="371602"/>
    <lineage>
        <taxon>Bacteria</taxon>
        <taxon>Bacillati</taxon>
        <taxon>Bacillota</taxon>
        <taxon>Bacilli</taxon>
        <taxon>Lactobacillales</taxon>
        <taxon>Aerococcaceae</taxon>
        <taxon>Aerococcus</taxon>
    </lineage>
</organism>
<dbReference type="EMBL" id="FWXK01000001">
    <property type="protein sequence ID" value="SMC30846.1"/>
    <property type="molecule type" value="Genomic_DNA"/>
</dbReference>
<name>A0A1W1Y3V7_9LACT</name>
<dbReference type="InterPro" id="IPR029063">
    <property type="entry name" value="SAM-dependent_MTases_sf"/>
</dbReference>
<accession>A0A1W1Y3V7</accession>
<keyword evidence="6 8" id="KW-0694">RNA-binding</keyword>
<dbReference type="Gene3D" id="1.10.8.100">
    <property type="entry name" value="Ribosomal RNA adenine dimethylase-like, domain 2"/>
    <property type="match status" value="1"/>
</dbReference>
<keyword evidence="5 8" id="KW-0949">S-adenosyl-L-methionine</keyword>
<keyword evidence="4 8" id="KW-0808">Transferase</keyword>
<evidence type="ECO:0000256" key="4">
    <source>
        <dbReference type="ARBA" id="ARBA00022679"/>
    </source>
</evidence>
<feature type="binding site" evidence="8 9">
    <location>
        <position position="30"/>
    </location>
    <ligand>
        <name>S-adenosyl-L-methionine</name>
        <dbReference type="ChEBI" id="CHEBI:59789"/>
    </ligand>
</feature>
<evidence type="ECO:0000256" key="1">
    <source>
        <dbReference type="ARBA" id="ARBA00022490"/>
    </source>
</evidence>
<dbReference type="OrthoDB" id="9814755at2"/>
<comment type="function">
    <text evidence="8">Specifically dimethylates two adjacent adenosines (A1518 and A1519) in the loop of a conserved hairpin near the 3'-end of 16S rRNA in the 30S particle. May play a critical role in biogenesis of 30S subunits.</text>
</comment>
<protein>
    <recommendedName>
        <fullName evidence="8">Ribosomal RNA small subunit methyltransferase A</fullName>
        <ecNumber evidence="8">2.1.1.182</ecNumber>
    </recommendedName>
    <alternativeName>
        <fullName evidence="8">16S rRNA (adenine(1518)-N(6)/adenine(1519)-N(6))-dimethyltransferase</fullName>
    </alternativeName>
    <alternativeName>
        <fullName evidence="8">16S rRNA dimethyladenosine transferase</fullName>
    </alternativeName>
    <alternativeName>
        <fullName evidence="8">16S rRNA dimethylase</fullName>
    </alternativeName>
    <alternativeName>
        <fullName evidence="8">S-adenosylmethionine-6-N', N'-adenosyl(rRNA) dimethyltransferase</fullName>
    </alternativeName>
</protein>
<dbReference type="GO" id="GO:0052908">
    <property type="term" value="F:16S rRNA (adenine(1518)-N(6)/adenine(1519)-N(6))-dimethyltransferase activity"/>
    <property type="evidence" value="ECO:0007669"/>
    <property type="project" value="UniProtKB-EC"/>
</dbReference>
<dbReference type="NCBIfam" id="TIGR00755">
    <property type="entry name" value="ksgA"/>
    <property type="match status" value="1"/>
</dbReference>
<dbReference type="STRING" id="371602.SAMN04487984_0297"/>
<evidence type="ECO:0000256" key="3">
    <source>
        <dbReference type="ARBA" id="ARBA00022603"/>
    </source>
</evidence>
<dbReference type="RefSeq" id="WP_084097898.1">
    <property type="nucleotide sequence ID" value="NZ_FWXK01000001.1"/>
</dbReference>
<keyword evidence="1 8" id="KW-0963">Cytoplasm</keyword>
<feature type="binding site" evidence="8 9">
    <location>
        <position position="103"/>
    </location>
    <ligand>
        <name>S-adenosyl-L-methionine</name>
        <dbReference type="ChEBI" id="CHEBI:59789"/>
    </ligand>
</feature>
<feature type="binding site" evidence="8 9">
    <location>
        <position position="128"/>
    </location>
    <ligand>
        <name>S-adenosyl-L-methionine</name>
        <dbReference type="ChEBI" id="CHEBI:59789"/>
    </ligand>
</feature>
<evidence type="ECO:0000256" key="9">
    <source>
        <dbReference type="PROSITE-ProRule" id="PRU01026"/>
    </source>
</evidence>
<sequence>MTHKYIATPTRTNEILQRFNLAAKKSLGQNFLMEPQILDRMVNSAAIDKQTDAIEIGPGIGALTEFLAIHAKRVLAFEIDQRLLPALDYSLADYDNVTIKHQDILEADLNSLIPEELPESERLVVVANLPYYITTPIIFQLLEAKLDFDVFILMMQKEVAQRLTAKPGTKAYGSLSVAIQYYCDSEIAFNVPKTVFKPQPNVDSAILKLTRLATPRVTVHDEAYFFRLVRASFVQRRKTLWNNLRTAFGKNPETIDQLTEALNSAQIDAKRRAETLTIDEFANLANSCSERSLTFLTKK</sequence>
<keyword evidence="12" id="KW-1185">Reference proteome</keyword>
<evidence type="ECO:0000256" key="6">
    <source>
        <dbReference type="ARBA" id="ARBA00022884"/>
    </source>
</evidence>
<feature type="domain" description="Ribosomal RNA adenine methylase transferase N-terminal" evidence="10">
    <location>
        <begin position="37"/>
        <end position="213"/>
    </location>
</feature>
<dbReference type="GO" id="GO:0052910">
    <property type="term" value="F:23S rRNA (adenine(2085)-N(6))-dimethyltransferase activity"/>
    <property type="evidence" value="ECO:0007669"/>
    <property type="project" value="UniProtKB-EC"/>
</dbReference>
<gene>
    <name evidence="8" type="primary">rsmA</name>
    <name evidence="8" type="synonym">ksgA</name>
    <name evidence="11" type="ORF">SAMN04487984_0297</name>
</gene>
<dbReference type="InterPro" id="IPR023165">
    <property type="entry name" value="rRNA_Ade_diMease-like_C"/>
</dbReference>
<comment type="similarity">
    <text evidence="8">Belongs to the class I-like SAM-binding methyltransferase superfamily. rRNA adenine N(6)-methyltransferase family. RsmA subfamily.</text>
</comment>
<keyword evidence="3 8" id="KW-0489">Methyltransferase</keyword>
<dbReference type="FunFam" id="1.10.8.100:FF:000001">
    <property type="entry name" value="Ribosomal RNA small subunit methyltransferase A"/>
    <property type="match status" value="1"/>
</dbReference>
<dbReference type="FunFam" id="3.40.50.150:FF:000023">
    <property type="entry name" value="Ribosomal RNA small subunit methyltransferase A"/>
    <property type="match status" value="1"/>
</dbReference>
<dbReference type="PROSITE" id="PS01131">
    <property type="entry name" value="RRNA_A_DIMETH"/>
    <property type="match status" value="1"/>
</dbReference>
<dbReference type="Gene3D" id="3.40.50.150">
    <property type="entry name" value="Vaccinia Virus protein VP39"/>
    <property type="match status" value="1"/>
</dbReference>
<dbReference type="EC" id="2.1.1.182" evidence="8"/>
<evidence type="ECO:0000259" key="10">
    <source>
        <dbReference type="SMART" id="SM00650"/>
    </source>
</evidence>
<dbReference type="InterPro" id="IPR001737">
    <property type="entry name" value="KsgA/Erm"/>
</dbReference>
<dbReference type="SMART" id="SM00650">
    <property type="entry name" value="rADc"/>
    <property type="match status" value="1"/>
</dbReference>
<dbReference type="InterPro" id="IPR011530">
    <property type="entry name" value="rRNA_adenine_dimethylase"/>
</dbReference>
<evidence type="ECO:0000256" key="2">
    <source>
        <dbReference type="ARBA" id="ARBA00022552"/>
    </source>
</evidence>
<dbReference type="SUPFAM" id="SSF53335">
    <property type="entry name" value="S-adenosyl-L-methionine-dependent methyltransferases"/>
    <property type="match status" value="1"/>
</dbReference>
<dbReference type="InterPro" id="IPR020596">
    <property type="entry name" value="rRNA_Ade_Mease_Trfase_CS"/>
</dbReference>
<proteinExistence type="inferred from homology"/>
<evidence type="ECO:0000256" key="7">
    <source>
        <dbReference type="ARBA" id="ARBA00049167"/>
    </source>
</evidence>
<dbReference type="PANTHER" id="PTHR11727:SF7">
    <property type="entry name" value="DIMETHYLADENOSINE TRANSFERASE-RELATED"/>
    <property type="match status" value="1"/>
</dbReference>
<evidence type="ECO:0000313" key="12">
    <source>
        <dbReference type="Proteomes" id="UP000243884"/>
    </source>
</evidence>
<comment type="catalytic activity">
    <reaction evidence="7">
        <text>adenosine(2085) in 23S rRNA + 2 S-adenosyl-L-methionine = N(6)-dimethyladenosine(2085) in 23S rRNA + 2 S-adenosyl-L-homocysteine + 2 H(+)</text>
        <dbReference type="Rhea" id="RHEA:42784"/>
        <dbReference type="Rhea" id="RHEA-COMP:10237"/>
        <dbReference type="Rhea" id="RHEA-COMP:10238"/>
        <dbReference type="ChEBI" id="CHEBI:15378"/>
        <dbReference type="ChEBI" id="CHEBI:57856"/>
        <dbReference type="ChEBI" id="CHEBI:59789"/>
        <dbReference type="ChEBI" id="CHEBI:74411"/>
        <dbReference type="ChEBI" id="CHEBI:74493"/>
        <dbReference type="EC" id="2.1.1.184"/>
    </reaction>
</comment>
<evidence type="ECO:0000256" key="8">
    <source>
        <dbReference type="HAMAP-Rule" id="MF_00607"/>
    </source>
</evidence>
<keyword evidence="2 8" id="KW-0698">rRNA processing</keyword>
<dbReference type="InterPro" id="IPR020598">
    <property type="entry name" value="rRNA_Ade_methylase_Trfase_N"/>
</dbReference>
<dbReference type="GO" id="GO:0003723">
    <property type="term" value="F:RNA binding"/>
    <property type="evidence" value="ECO:0007669"/>
    <property type="project" value="UniProtKB-UniRule"/>
</dbReference>
<dbReference type="PANTHER" id="PTHR11727">
    <property type="entry name" value="DIMETHYLADENOSINE TRANSFERASE"/>
    <property type="match status" value="1"/>
</dbReference>
<reference evidence="12" key="1">
    <citation type="submission" date="2017-04" db="EMBL/GenBank/DDBJ databases">
        <authorList>
            <person name="Varghese N."/>
            <person name="Submissions S."/>
        </authorList>
    </citation>
    <scope>NUCLEOTIDE SEQUENCE [LARGE SCALE GENOMIC DNA]</scope>
    <source>
        <strain evidence="12">DSM 21500</strain>
    </source>
</reference>
<feature type="binding site" evidence="8 9">
    <location>
        <position position="57"/>
    </location>
    <ligand>
        <name>S-adenosyl-L-methionine</name>
        <dbReference type="ChEBI" id="CHEBI:59789"/>
    </ligand>
</feature>
<dbReference type="Pfam" id="PF00398">
    <property type="entry name" value="RrnaAD"/>
    <property type="match status" value="1"/>
</dbReference>
<dbReference type="PROSITE" id="PS51689">
    <property type="entry name" value="SAM_RNA_A_N6_MT"/>
    <property type="match status" value="1"/>
</dbReference>
<dbReference type="AlphaFoldDB" id="A0A1W1Y3V7"/>